<feature type="transmembrane region" description="Helical" evidence="7">
    <location>
        <begin position="20"/>
        <end position="40"/>
    </location>
</feature>
<dbReference type="SUPFAM" id="SSF82861">
    <property type="entry name" value="Mechanosensitive channel protein MscS (YggB), transmembrane region"/>
    <property type="match status" value="1"/>
</dbReference>
<dbReference type="FunFam" id="2.30.30.60:FF:000001">
    <property type="entry name" value="MscS Mechanosensitive ion channel"/>
    <property type="match status" value="1"/>
</dbReference>
<keyword evidence="5 7" id="KW-1133">Transmembrane helix</keyword>
<dbReference type="PANTHER" id="PTHR30460">
    <property type="entry name" value="MODERATE CONDUCTANCE MECHANOSENSITIVE CHANNEL YBIO"/>
    <property type="match status" value="1"/>
</dbReference>
<evidence type="ECO:0000259" key="8">
    <source>
        <dbReference type="Pfam" id="PF00924"/>
    </source>
</evidence>
<dbReference type="InterPro" id="IPR011014">
    <property type="entry name" value="MscS_channel_TM-2"/>
</dbReference>
<dbReference type="SUPFAM" id="SSF50182">
    <property type="entry name" value="Sm-like ribonucleoproteins"/>
    <property type="match status" value="1"/>
</dbReference>
<dbReference type="Gene3D" id="3.30.70.100">
    <property type="match status" value="1"/>
</dbReference>
<reference evidence="11 12" key="1">
    <citation type="submission" date="2016-10" db="EMBL/GenBank/DDBJ databases">
        <authorList>
            <person name="de Groot N.N."/>
        </authorList>
    </citation>
    <scope>NUCLEOTIDE SEQUENCE [LARGE SCALE GENOMIC DNA]</scope>
    <source>
        <strain evidence="11 12">DSM 13305</strain>
    </source>
</reference>
<feature type="domain" description="Mechanosensitive ion channel MscS" evidence="8">
    <location>
        <begin position="111"/>
        <end position="175"/>
    </location>
</feature>
<dbReference type="Gene3D" id="2.30.30.60">
    <property type="match status" value="1"/>
</dbReference>
<dbReference type="InterPro" id="IPR010920">
    <property type="entry name" value="LSM_dom_sf"/>
</dbReference>
<comment type="similarity">
    <text evidence="2">Belongs to the MscS (TC 1.A.23) family.</text>
</comment>
<protein>
    <submittedName>
        <fullName evidence="11">Small conductance mechanosensitive channel</fullName>
    </submittedName>
</protein>
<accession>A0A1H8XK49</accession>
<dbReference type="SUPFAM" id="SSF82689">
    <property type="entry name" value="Mechanosensitive channel protein MscS (YggB), C-terminal domain"/>
    <property type="match status" value="1"/>
</dbReference>
<sequence length="273" mass="29594">MTEFFVNPDFLLETAHKLLRILAILVGAAVVLKISHTLIGRFFIPPQGVKTFYLEEKRARTLYALTANILRYIIYFIAVIMLLQECSIDTTSLIAGAGVIGLALGVGAQSLIKDFISGFFIILEDQYSVGDYIVSDNMAGTVEEIGFRSTKLRDANGVLHFIPNGAITRISNYTRGHMQAVVNIPVAYEADLNQVVALLEEACAAVGAAMPEVVSGPKVVGIVEFRSTDMLLRLVAETVPLKQGAVETAIRHKVATLFQSAGIVMPPALLIKS</sequence>
<dbReference type="Gene3D" id="1.10.287.1260">
    <property type="match status" value="1"/>
</dbReference>
<evidence type="ECO:0000313" key="11">
    <source>
        <dbReference type="EMBL" id="SEP40316.1"/>
    </source>
</evidence>
<keyword evidence="4 7" id="KW-0812">Transmembrane</keyword>
<evidence type="ECO:0000259" key="10">
    <source>
        <dbReference type="Pfam" id="PF21088"/>
    </source>
</evidence>
<dbReference type="Pfam" id="PF21088">
    <property type="entry name" value="MS_channel_1st"/>
    <property type="match status" value="1"/>
</dbReference>
<dbReference type="GO" id="GO:0008381">
    <property type="term" value="F:mechanosensitive monoatomic ion channel activity"/>
    <property type="evidence" value="ECO:0007669"/>
    <property type="project" value="InterPro"/>
</dbReference>
<dbReference type="AlphaFoldDB" id="A0A1H8XK49"/>
<dbReference type="InterPro" id="IPR049278">
    <property type="entry name" value="MS_channel_C"/>
</dbReference>
<evidence type="ECO:0000256" key="6">
    <source>
        <dbReference type="ARBA" id="ARBA00023136"/>
    </source>
</evidence>
<feature type="domain" description="Mechanosensitive ion channel MscS C-terminal" evidence="9">
    <location>
        <begin position="181"/>
        <end position="264"/>
    </location>
</feature>
<evidence type="ECO:0000256" key="5">
    <source>
        <dbReference type="ARBA" id="ARBA00022989"/>
    </source>
</evidence>
<organism evidence="11 12">
    <name type="scientific">Propionispora vibrioides</name>
    <dbReference type="NCBI Taxonomy" id="112903"/>
    <lineage>
        <taxon>Bacteria</taxon>
        <taxon>Bacillati</taxon>
        <taxon>Bacillota</taxon>
        <taxon>Negativicutes</taxon>
        <taxon>Selenomonadales</taxon>
        <taxon>Sporomusaceae</taxon>
        <taxon>Propionispora</taxon>
    </lineage>
</organism>
<dbReference type="InterPro" id="IPR045276">
    <property type="entry name" value="YbiO_bact"/>
</dbReference>
<evidence type="ECO:0000313" key="12">
    <source>
        <dbReference type="Proteomes" id="UP000198847"/>
    </source>
</evidence>
<dbReference type="PANTHER" id="PTHR30460:SF0">
    <property type="entry name" value="MODERATE CONDUCTANCE MECHANOSENSITIVE CHANNEL YBIO"/>
    <property type="match status" value="1"/>
</dbReference>
<name>A0A1H8XK49_9FIRM</name>
<dbReference type="Proteomes" id="UP000198847">
    <property type="component" value="Unassembled WGS sequence"/>
</dbReference>
<feature type="transmembrane region" description="Helical" evidence="7">
    <location>
        <begin position="93"/>
        <end position="112"/>
    </location>
</feature>
<keyword evidence="3" id="KW-1003">Cell membrane</keyword>
<evidence type="ECO:0000259" key="9">
    <source>
        <dbReference type="Pfam" id="PF21082"/>
    </source>
</evidence>
<feature type="transmembrane region" description="Helical" evidence="7">
    <location>
        <begin position="61"/>
        <end position="81"/>
    </location>
</feature>
<keyword evidence="6 7" id="KW-0472">Membrane</keyword>
<dbReference type="Pfam" id="PF00924">
    <property type="entry name" value="MS_channel_2nd"/>
    <property type="match status" value="1"/>
</dbReference>
<feature type="domain" description="Mechanosensitive ion channel transmembrane helices 2/3" evidence="10">
    <location>
        <begin position="68"/>
        <end position="109"/>
    </location>
</feature>
<dbReference type="InterPro" id="IPR011066">
    <property type="entry name" value="MscS_channel_C_sf"/>
</dbReference>
<dbReference type="Pfam" id="PF21082">
    <property type="entry name" value="MS_channel_3rd"/>
    <property type="match status" value="1"/>
</dbReference>
<dbReference type="InterPro" id="IPR023408">
    <property type="entry name" value="MscS_beta-dom_sf"/>
</dbReference>
<dbReference type="InterPro" id="IPR006685">
    <property type="entry name" value="MscS_channel_2nd"/>
</dbReference>
<gene>
    <name evidence="11" type="ORF">SAMN04490178_12525</name>
</gene>
<evidence type="ECO:0000256" key="1">
    <source>
        <dbReference type="ARBA" id="ARBA00004651"/>
    </source>
</evidence>
<dbReference type="GO" id="GO:0005886">
    <property type="term" value="C:plasma membrane"/>
    <property type="evidence" value="ECO:0007669"/>
    <property type="project" value="UniProtKB-SubCell"/>
</dbReference>
<dbReference type="EMBL" id="FODY01000025">
    <property type="protein sequence ID" value="SEP40316.1"/>
    <property type="molecule type" value="Genomic_DNA"/>
</dbReference>
<proteinExistence type="inferred from homology"/>
<dbReference type="InterPro" id="IPR049142">
    <property type="entry name" value="MS_channel_1st"/>
</dbReference>
<evidence type="ECO:0000256" key="3">
    <source>
        <dbReference type="ARBA" id="ARBA00022475"/>
    </source>
</evidence>
<evidence type="ECO:0000256" key="7">
    <source>
        <dbReference type="SAM" id="Phobius"/>
    </source>
</evidence>
<dbReference type="STRING" id="112903.SAMN04490178_12525"/>
<dbReference type="RefSeq" id="WP_091750220.1">
    <property type="nucleotide sequence ID" value="NZ_FODY01000025.1"/>
</dbReference>
<dbReference type="OrthoDB" id="9809206at2"/>
<comment type="subcellular location">
    <subcellularLocation>
        <location evidence="1">Cell membrane</location>
        <topology evidence="1">Multi-pass membrane protein</topology>
    </subcellularLocation>
</comment>
<evidence type="ECO:0000256" key="4">
    <source>
        <dbReference type="ARBA" id="ARBA00022692"/>
    </source>
</evidence>
<evidence type="ECO:0000256" key="2">
    <source>
        <dbReference type="ARBA" id="ARBA00008017"/>
    </source>
</evidence>
<keyword evidence="12" id="KW-1185">Reference proteome</keyword>